<accession>A0A176YZE0</accession>
<organism evidence="1 2">
    <name type="scientific">Bradyrhizobium neotropicale</name>
    <dbReference type="NCBI Taxonomy" id="1497615"/>
    <lineage>
        <taxon>Bacteria</taxon>
        <taxon>Pseudomonadati</taxon>
        <taxon>Pseudomonadota</taxon>
        <taxon>Alphaproteobacteria</taxon>
        <taxon>Hyphomicrobiales</taxon>
        <taxon>Nitrobacteraceae</taxon>
        <taxon>Bradyrhizobium</taxon>
    </lineage>
</organism>
<proteinExistence type="predicted"/>
<keyword evidence="2" id="KW-1185">Reference proteome</keyword>
<gene>
    <name evidence="1" type="ORF">AXW67_18885</name>
</gene>
<name>A0A176YZE0_9BRAD</name>
<dbReference type="AlphaFoldDB" id="A0A176YZE0"/>
<evidence type="ECO:0000313" key="2">
    <source>
        <dbReference type="Proteomes" id="UP000077173"/>
    </source>
</evidence>
<evidence type="ECO:0000313" key="1">
    <source>
        <dbReference type="EMBL" id="OAF13145.1"/>
    </source>
</evidence>
<sequence length="94" mass="10559">MPLDVTTTGFSSEPRLKSLDGLHETIEQIELPSTAPTETAPFTHQCGIAKERRLDRKHVEPRHVTGRIATLEHEILHGEFEHASESQLPNRPSN</sequence>
<dbReference type="EMBL" id="LSEF01000078">
    <property type="protein sequence ID" value="OAF13145.1"/>
    <property type="molecule type" value="Genomic_DNA"/>
</dbReference>
<protein>
    <submittedName>
        <fullName evidence="1">Uncharacterized protein</fullName>
    </submittedName>
</protein>
<dbReference type="Proteomes" id="UP000077173">
    <property type="component" value="Unassembled WGS sequence"/>
</dbReference>
<comment type="caution">
    <text evidence="1">The sequence shown here is derived from an EMBL/GenBank/DDBJ whole genome shotgun (WGS) entry which is preliminary data.</text>
</comment>
<reference evidence="1 2" key="1">
    <citation type="submission" date="2016-02" db="EMBL/GenBank/DDBJ databases">
        <title>Draft genome sequence of the strain BR 10247T Bradyrhizobium neotropicale isolated from nodules of Centrolobium paraense.</title>
        <authorList>
            <person name="Simoes-Araujo J.L."/>
            <person name="Barauna A.C."/>
            <person name="Silva K."/>
            <person name="Zilli J.E."/>
        </authorList>
    </citation>
    <scope>NUCLEOTIDE SEQUENCE [LARGE SCALE GENOMIC DNA]</scope>
    <source>
        <strain evidence="1 2">BR 10247</strain>
    </source>
</reference>